<dbReference type="Gene3D" id="1.10.1040.20">
    <property type="entry name" value="ProC-like, C-terminal domain"/>
    <property type="match status" value="1"/>
</dbReference>
<proteinExistence type="predicted"/>
<dbReference type="EMBL" id="FQYV01000007">
    <property type="protein sequence ID" value="SHI94588.1"/>
    <property type="molecule type" value="Genomic_DNA"/>
</dbReference>
<dbReference type="PANTHER" id="PTHR40459:SF1">
    <property type="entry name" value="CONSERVED HYPOTHETICAL ALANINE AND LEUCINE RICH PROTEIN"/>
    <property type="match status" value="1"/>
</dbReference>
<organism evidence="2 3">
    <name type="scientific">Aequorivita viscosa</name>
    <dbReference type="NCBI Taxonomy" id="797419"/>
    <lineage>
        <taxon>Bacteria</taxon>
        <taxon>Pseudomonadati</taxon>
        <taxon>Bacteroidota</taxon>
        <taxon>Flavobacteriia</taxon>
        <taxon>Flavobacteriales</taxon>
        <taxon>Flavobacteriaceae</taxon>
        <taxon>Aequorivita</taxon>
    </lineage>
</organism>
<dbReference type="PANTHER" id="PTHR40459">
    <property type="entry name" value="CONSERVED HYPOTHETICAL ALANINE AND LEUCINE RICH PROTEIN"/>
    <property type="match status" value="1"/>
</dbReference>
<name>A0A1M6FA07_9FLAO</name>
<sequence length="250" mass="27984">MIHVVFLGFGNLNHHLFIALSSAKNVVIKQVFNRSSVDSSSSLLKNVPCTQDISKLMDADVYIIGIPDDAIAPFSESLPIQNKLIVHTSGGVNMSELSNNSRRGVFYPLQTFSKQREVNFKNIPICIEAENVRDLELLRKLGECISENVVGIISEKRLKLHLAAVFVNNFVNHLYAIGSDILNKENLPFDLLKPLISETALKIETLSPKAAQTGPARRKDQKTIDKHLKLLENSDNKEFYELFTKALKNV</sequence>
<accession>A0A1M6FA07</accession>
<dbReference type="Gene3D" id="3.40.50.720">
    <property type="entry name" value="NAD(P)-binding Rossmann-like Domain"/>
    <property type="match status" value="1"/>
</dbReference>
<protein>
    <recommendedName>
        <fullName evidence="1">DUF2520 domain-containing protein</fullName>
    </recommendedName>
</protein>
<feature type="domain" description="DUF2520" evidence="1">
    <location>
        <begin position="123"/>
        <end position="245"/>
    </location>
</feature>
<gene>
    <name evidence="2" type="ORF">SAMN04487908_10788</name>
</gene>
<evidence type="ECO:0000313" key="2">
    <source>
        <dbReference type="EMBL" id="SHI94588.1"/>
    </source>
</evidence>
<dbReference type="SUPFAM" id="SSF48179">
    <property type="entry name" value="6-phosphogluconate dehydrogenase C-terminal domain-like"/>
    <property type="match status" value="1"/>
</dbReference>
<keyword evidence="3" id="KW-1185">Reference proteome</keyword>
<evidence type="ECO:0000259" key="1">
    <source>
        <dbReference type="Pfam" id="PF10728"/>
    </source>
</evidence>
<dbReference type="SUPFAM" id="SSF51735">
    <property type="entry name" value="NAD(P)-binding Rossmann-fold domains"/>
    <property type="match status" value="1"/>
</dbReference>
<dbReference type="InterPro" id="IPR036291">
    <property type="entry name" value="NAD(P)-bd_dom_sf"/>
</dbReference>
<dbReference type="Proteomes" id="UP000184172">
    <property type="component" value="Unassembled WGS sequence"/>
</dbReference>
<evidence type="ECO:0000313" key="3">
    <source>
        <dbReference type="Proteomes" id="UP000184172"/>
    </source>
</evidence>
<dbReference type="RefSeq" id="WP_073216716.1">
    <property type="nucleotide sequence ID" value="NZ_FNNS01000008.1"/>
</dbReference>
<dbReference type="Pfam" id="PF10728">
    <property type="entry name" value="DUF2520"/>
    <property type="match status" value="1"/>
</dbReference>
<reference evidence="3" key="1">
    <citation type="submission" date="2016-11" db="EMBL/GenBank/DDBJ databases">
        <authorList>
            <person name="Varghese N."/>
            <person name="Submissions S."/>
        </authorList>
    </citation>
    <scope>NUCLEOTIDE SEQUENCE [LARGE SCALE GENOMIC DNA]</scope>
    <source>
        <strain evidence="3">DSM 26349</strain>
    </source>
</reference>
<dbReference type="OrthoDB" id="9810755at2"/>
<dbReference type="InterPro" id="IPR008927">
    <property type="entry name" value="6-PGluconate_DH-like_C_sf"/>
</dbReference>
<dbReference type="InterPro" id="IPR037108">
    <property type="entry name" value="TM1727-like_C_sf"/>
</dbReference>
<dbReference type="STRING" id="797419.SAMN05216556_10889"/>
<dbReference type="InterPro" id="IPR018931">
    <property type="entry name" value="DUF2520"/>
</dbReference>
<dbReference type="AlphaFoldDB" id="A0A1M6FA07"/>